<evidence type="ECO:0000256" key="15">
    <source>
        <dbReference type="ARBA" id="ARBA00023014"/>
    </source>
</evidence>
<comment type="function">
    <text evidence="1">Iron-sulfur subunit of the cytochrome bc1 complex, an essential component of the respiratory electron transport chain required for ATP synthesis. The bc1 complex catalyzes the oxidation of menaquinol and the reduction of cytochrome c in the respiratory chain. The bc1 complex operates through a Q-cycle mechanism that couples electron transfer to generation of the proton gradient that drives ATP synthesis.</text>
</comment>
<dbReference type="Pfam" id="PF00355">
    <property type="entry name" value="Rieske"/>
    <property type="match status" value="1"/>
</dbReference>
<evidence type="ECO:0000256" key="17">
    <source>
        <dbReference type="ARBA" id="ARBA00023157"/>
    </source>
</evidence>
<evidence type="ECO:0000256" key="4">
    <source>
        <dbReference type="ARBA" id="ARBA00015816"/>
    </source>
</evidence>
<dbReference type="PANTHER" id="PTHR10134">
    <property type="entry name" value="CYTOCHROME B-C1 COMPLEX SUBUNIT RIESKE, MITOCHONDRIAL"/>
    <property type="match status" value="1"/>
</dbReference>
<keyword evidence="7" id="KW-0679">Respiratory chain</keyword>
<evidence type="ECO:0000256" key="5">
    <source>
        <dbReference type="ARBA" id="ARBA00022448"/>
    </source>
</evidence>
<evidence type="ECO:0000256" key="16">
    <source>
        <dbReference type="ARBA" id="ARBA00023136"/>
    </source>
</evidence>
<keyword evidence="23" id="KW-1185">Reference proteome</keyword>
<evidence type="ECO:0000256" key="14">
    <source>
        <dbReference type="ARBA" id="ARBA00023004"/>
    </source>
</evidence>
<dbReference type="CDD" id="cd03467">
    <property type="entry name" value="Rieske"/>
    <property type="match status" value="1"/>
</dbReference>
<keyword evidence="15" id="KW-0411">Iron-sulfur</keyword>
<evidence type="ECO:0000313" key="22">
    <source>
        <dbReference type="EMBL" id="UMB71612.1"/>
    </source>
</evidence>
<dbReference type="Gene3D" id="2.102.10.10">
    <property type="entry name" value="Rieske [2Fe-2S] iron-sulphur domain"/>
    <property type="match status" value="1"/>
</dbReference>
<reference evidence="22" key="1">
    <citation type="submission" date="2022-08" db="EMBL/GenBank/DDBJ databases">
        <title>Whole genome sequencing of non-tuberculosis mycobacteria type-strains.</title>
        <authorList>
            <person name="Igarashi Y."/>
            <person name="Osugi A."/>
            <person name="Mitarai S."/>
        </authorList>
    </citation>
    <scope>NUCLEOTIDE SEQUENCE</scope>
    <source>
        <strain evidence="22">DSM 45127</strain>
    </source>
</reference>
<dbReference type="InterPro" id="IPR014349">
    <property type="entry name" value="Rieske_Fe-S_prot"/>
</dbReference>
<proteinExistence type="inferred from homology"/>
<dbReference type="Proteomes" id="UP001055336">
    <property type="component" value="Chromosome"/>
</dbReference>
<keyword evidence="12 20" id="KW-1133">Transmembrane helix</keyword>
<evidence type="ECO:0000313" key="23">
    <source>
        <dbReference type="Proteomes" id="UP001055336"/>
    </source>
</evidence>
<sequence>MSDEHTGTQPTEDELNAMSKEDLVRLGGRLDGVETVFKEPRWPVEGTKAEKRAERQVAIWLLLGGLLGLALLLVFLFWPWEYQPEGSSGNLVYSLATPLYGLTFGGSVLCIAIGAVLFQKKFIPEEISIQDRHYGGSGSDEIDRKTVAANLDDAFQGTTLRRRKLIGLSLGASLGAFGLGTLVAFAGGLIKNPWKPVVETADGKKAVLWTSGWTPRYHGETIYLARATGETSGAPFVKIRPEDIDAGGMETVFPWRESDGDGTTVESHEKLTLILSAVRNPVMLIRIKSADLPKVVKRKGQESFNFGELFAYTKVCSHLGCPASLYEQQDYRILCPCHQSQFDALHYAKPIFGPAARALAQLPITIDADGYLVANGDFIEPVGPAFWERTTT</sequence>
<evidence type="ECO:0000256" key="2">
    <source>
        <dbReference type="ARBA" id="ARBA00004651"/>
    </source>
</evidence>
<dbReference type="Pfam" id="PF19297">
    <property type="entry name" value="QcrA_N"/>
    <property type="match status" value="1"/>
</dbReference>
<evidence type="ECO:0000256" key="1">
    <source>
        <dbReference type="ARBA" id="ARBA00002494"/>
    </source>
</evidence>
<evidence type="ECO:0000256" key="7">
    <source>
        <dbReference type="ARBA" id="ARBA00022660"/>
    </source>
</evidence>
<evidence type="ECO:0000256" key="19">
    <source>
        <dbReference type="ARBA" id="ARBA00032409"/>
    </source>
</evidence>
<gene>
    <name evidence="22" type="ORF">MKK62_10435</name>
</gene>
<keyword evidence="9" id="KW-0001">2Fe-2S</keyword>
<keyword evidence="11" id="KW-0249">Electron transport</keyword>
<evidence type="ECO:0000256" key="13">
    <source>
        <dbReference type="ARBA" id="ARBA00023002"/>
    </source>
</evidence>
<dbReference type="InterPro" id="IPR045603">
    <property type="entry name" value="QcrA_N"/>
</dbReference>
<name>A0ABY3VQ90_9MYCO</name>
<feature type="transmembrane region" description="Helical" evidence="20">
    <location>
        <begin position="57"/>
        <end position="78"/>
    </location>
</feature>
<feature type="domain" description="Rieske" evidence="21">
    <location>
        <begin position="279"/>
        <end position="373"/>
    </location>
</feature>
<evidence type="ECO:0000256" key="8">
    <source>
        <dbReference type="ARBA" id="ARBA00022692"/>
    </source>
</evidence>
<comment type="similarity">
    <text evidence="3">Belongs to the Rieske iron-sulfur protein family.</text>
</comment>
<evidence type="ECO:0000256" key="20">
    <source>
        <dbReference type="SAM" id="Phobius"/>
    </source>
</evidence>
<evidence type="ECO:0000256" key="18">
    <source>
        <dbReference type="ARBA" id="ARBA00029586"/>
    </source>
</evidence>
<evidence type="ECO:0000256" key="3">
    <source>
        <dbReference type="ARBA" id="ARBA00010651"/>
    </source>
</evidence>
<evidence type="ECO:0000256" key="9">
    <source>
        <dbReference type="ARBA" id="ARBA00022714"/>
    </source>
</evidence>
<evidence type="ECO:0000256" key="12">
    <source>
        <dbReference type="ARBA" id="ARBA00022989"/>
    </source>
</evidence>
<keyword evidence="6" id="KW-1003">Cell membrane</keyword>
<organism evidence="22 23">
    <name type="scientific">Mycobacterium paraterrae</name>
    <dbReference type="NCBI Taxonomy" id="577492"/>
    <lineage>
        <taxon>Bacteria</taxon>
        <taxon>Bacillati</taxon>
        <taxon>Actinomycetota</taxon>
        <taxon>Actinomycetes</taxon>
        <taxon>Mycobacteriales</taxon>
        <taxon>Mycobacteriaceae</taxon>
        <taxon>Mycobacterium</taxon>
    </lineage>
</organism>
<protein>
    <recommendedName>
        <fullName evidence="4">Cytochrome bc1 complex Rieske iron-sulfur subunit</fullName>
    </recommendedName>
    <alternativeName>
        <fullName evidence="18">Cytochrome bc1 reductase complex subunit QcrA</fullName>
    </alternativeName>
    <alternativeName>
        <fullName evidence="19">Rieske iron-sulfur protein</fullName>
    </alternativeName>
</protein>
<dbReference type="SUPFAM" id="SSF50022">
    <property type="entry name" value="ISP domain"/>
    <property type="match status" value="1"/>
</dbReference>
<keyword evidence="10" id="KW-0479">Metal-binding</keyword>
<keyword evidence="8 20" id="KW-0812">Transmembrane</keyword>
<keyword evidence="14" id="KW-0408">Iron</keyword>
<feature type="transmembrane region" description="Helical" evidence="20">
    <location>
        <begin position="165"/>
        <end position="190"/>
    </location>
</feature>
<evidence type="ECO:0000256" key="6">
    <source>
        <dbReference type="ARBA" id="ARBA00022475"/>
    </source>
</evidence>
<dbReference type="InterPro" id="IPR036922">
    <property type="entry name" value="Rieske_2Fe-2S_sf"/>
</dbReference>
<comment type="subcellular location">
    <subcellularLocation>
        <location evidence="2">Cell membrane</location>
        <topology evidence="2">Multi-pass membrane protein</topology>
    </subcellularLocation>
</comment>
<dbReference type="EMBL" id="CP092488">
    <property type="protein sequence ID" value="UMB71612.1"/>
    <property type="molecule type" value="Genomic_DNA"/>
</dbReference>
<keyword evidence="13" id="KW-0560">Oxidoreductase</keyword>
<dbReference type="InterPro" id="IPR017941">
    <property type="entry name" value="Rieske_2Fe-2S"/>
</dbReference>
<keyword evidence="5" id="KW-0813">Transport</keyword>
<evidence type="ECO:0000259" key="21">
    <source>
        <dbReference type="PROSITE" id="PS51296"/>
    </source>
</evidence>
<dbReference type="PROSITE" id="PS51296">
    <property type="entry name" value="RIESKE"/>
    <property type="match status" value="1"/>
</dbReference>
<evidence type="ECO:0000256" key="11">
    <source>
        <dbReference type="ARBA" id="ARBA00022982"/>
    </source>
</evidence>
<keyword evidence="17" id="KW-1015">Disulfide bond</keyword>
<dbReference type="RefSeq" id="WP_240263361.1">
    <property type="nucleotide sequence ID" value="NZ_CP092488.2"/>
</dbReference>
<feature type="transmembrane region" description="Helical" evidence="20">
    <location>
        <begin position="98"/>
        <end position="118"/>
    </location>
</feature>
<keyword evidence="16 20" id="KW-0472">Membrane</keyword>
<accession>A0ABY3VQ90</accession>
<evidence type="ECO:0000256" key="10">
    <source>
        <dbReference type="ARBA" id="ARBA00022723"/>
    </source>
</evidence>